<dbReference type="PhylomeDB" id="B4LSP4"/>
<proteinExistence type="predicted"/>
<dbReference type="HOGENOM" id="CLU_069229_0_0_1"/>
<reference evidence="3 4" key="1">
    <citation type="journal article" date="2007" name="Nature">
        <title>Evolution of genes and genomes on the Drosophila phylogeny.</title>
        <authorList>
            <consortium name="Drosophila 12 Genomes Consortium"/>
            <person name="Clark A.G."/>
            <person name="Eisen M.B."/>
            <person name="Smith D.R."/>
            <person name="Bergman C.M."/>
            <person name="Oliver B."/>
            <person name="Markow T.A."/>
            <person name="Kaufman T.C."/>
            <person name="Kellis M."/>
            <person name="Gelbart W."/>
            <person name="Iyer V.N."/>
            <person name="Pollard D.A."/>
            <person name="Sackton T.B."/>
            <person name="Larracuente A.M."/>
            <person name="Singh N.D."/>
            <person name="Abad J.P."/>
            <person name="Abt D.N."/>
            <person name="Adryan B."/>
            <person name="Aguade M."/>
            <person name="Akashi H."/>
            <person name="Anderson W.W."/>
            <person name="Aquadro C.F."/>
            <person name="Ardell D.H."/>
            <person name="Arguello R."/>
            <person name="Artieri C.G."/>
            <person name="Barbash D.A."/>
            <person name="Barker D."/>
            <person name="Barsanti P."/>
            <person name="Batterham P."/>
            <person name="Batzoglou S."/>
            <person name="Begun D."/>
            <person name="Bhutkar A."/>
            <person name="Blanco E."/>
            <person name="Bosak S.A."/>
            <person name="Bradley R.K."/>
            <person name="Brand A.D."/>
            <person name="Brent M.R."/>
            <person name="Brooks A.N."/>
            <person name="Brown R.H."/>
            <person name="Butlin R.K."/>
            <person name="Caggese C."/>
            <person name="Calvi B.R."/>
            <person name="Bernardo de Carvalho A."/>
            <person name="Caspi A."/>
            <person name="Castrezana S."/>
            <person name="Celniker S.E."/>
            <person name="Chang J.L."/>
            <person name="Chapple C."/>
            <person name="Chatterji S."/>
            <person name="Chinwalla A."/>
            <person name="Civetta A."/>
            <person name="Clifton S.W."/>
            <person name="Comeron J.M."/>
            <person name="Costello J.C."/>
            <person name="Coyne J.A."/>
            <person name="Daub J."/>
            <person name="David R.G."/>
            <person name="Delcher A.L."/>
            <person name="Delehaunty K."/>
            <person name="Do C.B."/>
            <person name="Ebling H."/>
            <person name="Edwards K."/>
            <person name="Eickbush T."/>
            <person name="Evans J.D."/>
            <person name="Filipski A."/>
            <person name="Findeiss S."/>
            <person name="Freyhult E."/>
            <person name="Fulton L."/>
            <person name="Fulton R."/>
            <person name="Garcia A.C."/>
            <person name="Gardiner A."/>
            <person name="Garfield D.A."/>
            <person name="Garvin B.E."/>
            <person name="Gibson G."/>
            <person name="Gilbert D."/>
            <person name="Gnerre S."/>
            <person name="Godfrey J."/>
            <person name="Good R."/>
            <person name="Gotea V."/>
            <person name="Gravely B."/>
            <person name="Greenberg A.J."/>
            <person name="Griffiths-Jones S."/>
            <person name="Gross S."/>
            <person name="Guigo R."/>
            <person name="Gustafson E.A."/>
            <person name="Haerty W."/>
            <person name="Hahn M.W."/>
            <person name="Halligan D.L."/>
            <person name="Halpern A.L."/>
            <person name="Halter G.M."/>
            <person name="Han M.V."/>
            <person name="Heger A."/>
            <person name="Hillier L."/>
            <person name="Hinrichs A.S."/>
            <person name="Holmes I."/>
            <person name="Hoskins R.A."/>
            <person name="Hubisz M.J."/>
            <person name="Hultmark D."/>
            <person name="Huntley M.A."/>
            <person name="Jaffe D.B."/>
            <person name="Jagadeeshan S."/>
            <person name="Jeck W.R."/>
            <person name="Johnson J."/>
            <person name="Jones C.D."/>
            <person name="Jordan W.C."/>
            <person name="Karpen G.H."/>
            <person name="Kataoka E."/>
            <person name="Keightley P.D."/>
            <person name="Kheradpour P."/>
            <person name="Kirkness E.F."/>
            <person name="Koerich L.B."/>
            <person name="Kristiansen K."/>
            <person name="Kudrna D."/>
            <person name="Kulathinal R.J."/>
            <person name="Kumar S."/>
            <person name="Kwok R."/>
            <person name="Lander E."/>
            <person name="Langley C.H."/>
            <person name="Lapoint R."/>
            <person name="Lazzaro B.P."/>
            <person name="Lee S.J."/>
            <person name="Levesque L."/>
            <person name="Li R."/>
            <person name="Lin C.F."/>
            <person name="Lin M.F."/>
            <person name="Lindblad-Toh K."/>
            <person name="Llopart A."/>
            <person name="Long M."/>
            <person name="Low L."/>
            <person name="Lozovsky E."/>
            <person name="Lu J."/>
            <person name="Luo M."/>
            <person name="Machado C.A."/>
            <person name="Makalowski W."/>
            <person name="Marzo M."/>
            <person name="Matsuda M."/>
            <person name="Matzkin L."/>
            <person name="McAllister B."/>
            <person name="McBride C.S."/>
            <person name="McKernan B."/>
            <person name="McKernan K."/>
            <person name="Mendez-Lago M."/>
            <person name="Minx P."/>
            <person name="Mollenhauer M.U."/>
            <person name="Montooth K."/>
            <person name="Mount S.M."/>
            <person name="Mu X."/>
            <person name="Myers E."/>
            <person name="Negre B."/>
            <person name="Newfeld S."/>
            <person name="Nielsen R."/>
            <person name="Noor M.A."/>
            <person name="O'Grady P."/>
            <person name="Pachter L."/>
            <person name="Papaceit M."/>
            <person name="Parisi M.J."/>
            <person name="Parisi M."/>
            <person name="Parts L."/>
            <person name="Pedersen J.S."/>
            <person name="Pesole G."/>
            <person name="Phillippy A.M."/>
            <person name="Ponting C.P."/>
            <person name="Pop M."/>
            <person name="Porcelli D."/>
            <person name="Powell J.R."/>
            <person name="Prohaska S."/>
            <person name="Pruitt K."/>
            <person name="Puig M."/>
            <person name="Quesneville H."/>
            <person name="Ram K.R."/>
            <person name="Rand D."/>
            <person name="Rasmussen M.D."/>
            <person name="Reed L.K."/>
            <person name="Reenan R."/>
            <person name="Reily A."/>
            <person name="Remington K.A."/>
            <person name="Rieger T.T."/>
            <person name="Ritchie M.G."/>
            <person name="Robin C."/>
            <person name="Rogers Y.H."/>
            <person name="Rohde C."/>
            <person name="Rozas J."/>
            <person name="Rubenfield M.J."/>
            <person name="Ruiz A."/>
            <person name="Russo S."/>
            <person name="Salzberg S.L."/>
            <person name="Sanchez-Gracia A."/>
            <person name="Saranga D.J."/>
            <person name="Sato H."/>
            <person name="Schaeffer S.W."/>
            <person name="Schatz M.C."/>
            <person name="Schlenke T."/>
            <person name="Schwartz R."/>
            <person name="Segarra C."/>
            <person name="Singh R.S."/>
            <person name="Sirot L."/>
            <person name="Sirota M."/>
            <person name="Sisneros N.B."/>
            <person name="Smith C.D."/>
            <person name="Smith T.F."/>
            <person name="Spieth J."/>
            <person name="Stage D.E."/>
            <person name="Stark A."/>
            <person name="Stephan W."/>
            <person name="Strausberg R.L."/>
            <person name="Strempel S."/>
            <person name="Sturgill D."/>
            <person name="Sutton G."/>
            <person name="Sutton G.G."/>
            <person name="Tao W."/>
            <person name="Teichmann S."/>
            <person name="Tobari Y.N."/>
            <person name="Tomimura Y."/>
            <person name="Tsolas J.M."/>
            <person name="Valente V.L."/>
            <person name="Venter E."/>
            <person name="Venter J.C."/>
            <person name="Vicario S."/>
            <person name="Vieira F.G."/>
            <person name="Vilella A.J."/>
            <person name="Villasante A."/>
            <person name="Walenz B."/>
            <person name="Wang J."/>
            <person name="Wasserman M."/>
            <person name="Watts T."/>
            <person name="Wilson D."/>
            <person name="Wilson R.K."/>
            <person name="Wing R.A."/>
            <person name="Wolfner M.F."/>
            <person name="Wong A."/>
            <person name="Wong G.K."/>
            <person name="Wu C.I."/>
            <person name="Wu G."/>
            <person name="Yamamoto D."/>
            <person name="Yang H.P."/>
            <person name="Yang S.P."/>
            <person name="Yorke J.A."/>
            <person name="Yoshida K."/>
            <person name="Zdobnov E."/>
            <person name="Zhang P."/>
            <person name="Zhang Y."/>
            <person name="Zimin A.V."/>
            <person name="Baldwin J."/>
            <person name="Abdouelleil A."/>
            <person name="Abdulkadir J."/>
            <person name="Abebe A."/>
            <person name="Abera B."/>
            <person name="Abreu J."/>
            <person name="Acer S.C."/>
            <person name="Aftuck L."/>
            <person name="Alexander A."/>
            <person name="An P."/>
            <person name="Anderson E."/>
            <person name="Anderson S."/>
            <person name="Arachi H."/>
            <person name="Azer M."/>
            <person name="Bachantsang P."/>
            <person name="Barry A."/>
            <person name="Bayul T."/>
            <person name="Berlin A."/>
            <person name="Bessette D."/>
            <person name="Bloom T."/>
            <person name="Blye J."/>
            <person name="Boguslavskiy L."/>
            <person name="Bonnet C."/>
            <person name="Boukhgalter B."/>
            <person name="Bourzgui I."/>
            <person name="Brown A."/>
            <person name="Cahill P."/>
            <person name="Channer S."/>
            <person name="Cheshatsang Y."/>
            <person name="Chuda L."/>
            <person name="Citroen M."/>
            <person name="Collymore A."/>
            <person name="Cooke P."/>
            <person name="Costello M."/>
            <person name="D'Aco K."/>
            <person name="Daza R."/>
            <person name="De Haan G."/>
            <person name="DeGray S."/>
            <person name="DeMaso C."/>
            <person name="Dhargay N."/>
            <person name="Dooley K."/>
            <person name="Dooley E."/>
            <person name="Doricent M."/>
            <person name="Dorje P."/>
            <person name="Dorjee K."/>
            <person name="Dupes A."/>
            <person name="Elong R."/>
            <person name="Falk J."/>
            <person name="Farina A."/>
            <person name="Faro S."/>
            <person name="Ferguson D."/>
            <person name="Fisher S."/>
            <person name="Foley C.D."/>
            <person name="Franke A."/>
            <person name="Friedrich D."/>
            <person name="Gadbois L."/>
            <person name="Gearin G."/>
            <person name="Gearin C.R."/>
            <person name="Giannoukos G."/>
            <person name="Goode T."/>
            <person name="Graham J."/>
            <person name="Grandbois E."/>
            <person name="Grewal S."/>
            <person name="Gyaltsen K."/>
            <person name="Hafez N."/>
            <person name="Hagos B."/>
            <person name="Hall J."/>
            <person name="Henson C."/>
            <person name="Hollinger A."/>
            <person name="Honan T."/>
            <person name="Huard M.D."/>
            <person name="Hughes L."/>
            <person name="Hurhula B."/>
            <person name="Husby M.E."/>
            <person name="Kamat A."/>
            <person name="Kanga B."/>
            <person name="Kashin S."/>
            <person name="Khazanovich D."/>
            <person name="Kisner P."/>
            <person name="Lance K."/>
            <person name="Lara M."/>
            <person name="Lee W."/>
            <person name="Lennon N."/>
            <person name="Letendre F."/>
            <person name="LeVine R."/>
            <person name="Lipovsky A."/>
            <person name="Liu X."/>
            <person name="Liu J."/>
            <person name="Liu S."/>
            <person name="Lokyitsang T."/>
            <person name="Lokyitsang Y."/>
            <person name="Lubonja R."/>
            <person name="Lui A."/>
            <person name="MacDonald P."/>
            <person name="Magnisalis V."/>
            <person name="Maru K."/>
            <person name="Matthews C."/>
            <person name="McCusker W."/>
            <person name="McDonough S."/>
            <person name="Mehta T."/>
            <person name="Meldrim J."/>
            <person name="Meneus L."/>
            <person name="Mihai O."/>
            <person name="Mihalev A."/>
            <person name="Mihova T."/>
            <person name="Mittelman R."/>
            <person name="Mlenga V."/>
            <person name="Montmayeur A."/>
            <person name="Mulrain L."/>
            <person name="Navidi A."/>
            <person name="Naylor J."/>
            <person name="Negash T."/>
            <person name="Nguyen T."/>
            <person name="Nguyen N."/>
            <person name="Nicol R."/>
            <person name="Norbu C."/>
            <person name="Norbu N."/>
            <person name="Novod N."/>
            <person name="O'Neill B."/>
            <person name="Osman S."/>
            <person name="Markiewicz E."/>
            <person name="Oyono O.L."/>
            <person name="Patti C."/>
            <person name="Phunkhang P."/>
            <person name="Pierre F."/>
            <person name="Priest M."/>
            <person name="Raghuraman S."/>
            <person name="Rege F."/>
            <person name="Reyes R."/>
            <person name="Rise C."/>
            <person name="Rogov P."/>
            <person name="Ross K."/>
            <person name="Ryan E."/>
            <person name="Settipalli S."/>
            <person name="Shea T."/>
            <person name="Sherpa N."/>
            <person name="Shi L."/>
            <person name="Shih D."/>
            <person name="Sparrow T."/>
            <person name="Spaulding J."/>
            <person name="Stalker J."/>
            <person name="Stange-Thomann N."/>
            <person name="Stavropoulos S."/>
            <person name="Stone C."/>
            <person name="Strader C."/>
            <person name="Tesfaye S."/>
            <person name="Thomson T."/>
            <person name="Thoulutsang Y."/>
            <person name="Thoulutsang D."/>
            <person name="Topham K."/>
            <person name="Topping I."/>
            <person name="Tsamla T."/>
            <person name="Vassiliev H."/>
            <person name="Vo A."/>
            <person name="Wangchuk T."/>
            <person name="Wangdi T."/>
            <person name="Weiand M."/>
            <person name="Wilkinson J."/>
            <person name="Wilson A."/>
            <person name="Yadav S."/>
            <person name="Young G."/>
            <person name="Yu Q."/>
            <person name="Zembek L."/>
            <person name="Zhong D."/>
            <person name="Zimmer A."/>
            <person name="Zwirko Z."/>
            <person name="Jaffe D.B."/>
            <person name="Alvarez P."/>
            <person name="Brockman W."/>
            <person name="Butler J."/>
            <person name="Chin C."/>
            <person name="Gnerre S."/>
            <person name="Grabherr M."/>
            <person name="Kleber M."/>
            <person name="Mauceli E."/>
            <person name="MacCallum I."/>
        </authorList>
    </citation>
    <scope>NUCLEOTIDE SEQUENCE [LARGE SCALE GENOMIC DNA]</scope>
    <source>
        <strain evidence="4">Tucson 15010-1051.87</strain>
    </source>
</reference>
<keyword evidence="2" id="KW-0732">Signal</keyword>
<evidence type="ECO:0000313" key="3">
    <source>
        <dbReference type="EMBL" id="EDW63783.1"/>
    </source>
</evidence>
<dbReference type="InterPro" id="IPR032086">
    <property type="entry name" value="DUF4813"/>
</dbReference>
<feature type="chain" id="PRO_5002813928" description="DUF4794 domain-containing protein" evidence="2">
    <location>
        <begin position="19"/>
        <end position="335"/>
    </location>
</feature>
<feature type="region of interest" description="Disordered" evidence="1">
    <location>
        <begin position="192"/>
        <end position="244"/>
    </location>
</feature>
<dbReference type="Proteomes" id="UP000008792">
    <property type="component" value="Unassembled WGS sequence"/>
</dbReference>
<feature type="region of interest" description="Disordered" evidence="1">
    <location>
        <begin position="302"/>
        <end position="335"/>
    </location>
</feature>
<evidence type="ECO:0008006" key="5">
    <source>
        <dbReference type="Google" id="ProtNLM"/>
    </source>
</evidence>
<evidence type="ECO:0000256" key="2">
    <source>
        <dbReference type="SAM" id="SignalP"/>
    </source>
</evidence>
<name>B4LSP4_DROVI</name>
<feature type="compositionally biased region" description="Polar residues" evidence="1">
    <location>
        <begin position="315"/>
        <end position="327"/>
    </location>
</feature>
<evidence type="ECO:0000256" key="1">
    <source>
        <dbReference type="SAM" id="MobiDB-lite"/>
    </source>
</evidence>
<dbReference type="OrthoDB" id="8016813at2759"/>
<feature type="compositionally biased region" description="Pro residues" evidence="1">
    <location>
        <begin position="72"/>
        <end position="83"/>
    </location>
</feature>
<dbReference type="KEGG" id="dvi:6627519"/>
<dbReference type="PANTHER" id="PTHR38572:SF1">
    <property type="entry name" value="BCDNA.GH07269-RELATED"/>
    <property type="match status" value="1"/>
</dbReference>
<dbReference type="InParanoid" id="B4LSP4"/>
<feature type="signal peptide" evidence="2">
    <location>
        <begin position="1"/>
        <end position="18"/>
    </location>
</feature>
<feature type="compositionally biased region" description="Polar residues" evidence="1">
    <location>
        <begin position="197"/>
        <end position="206"/>
    </location>
</feature>
<dbReference type="EMBL" id="CH940649">
    <property type="protein sequence ID" value="EDW63783.1"/>
    <property type="molecule type" value="Genomic_DNA"/>
</dbReference>
<dbReference type="Pfam" id="PF16072">
    <property type="entry name" value="DUF4813"/>
    <property type="match status" value="1"/>
</dbReference>
<dbReference type="OMA" id="HHVYHRN"/>
<evidence type="ECO:0000313" key="4">
    <source>
        <dbReference type="Proteomes" id="UP000008792"/>
    </source>
</evidence>
<protein>
    <recommendedName>
        <fullName evidence="5">DUF4794 domain-containing protein</fullName>
    </recommendedName>
</protein>
<feature type="compositionally biased region" description="Acidic residues" evidence="1">
    <location>
        <begin position="218"/>
        <end position="231"/>
    </location>
</feature>
<dbReference type="PROSITE" id="PS51257">
    <property type="entry name" value="PROKAR_LIPOPROTEIN"/>
    <property type="match status" value="1"/>
</dbReference>
<sequence>MKPTYTLLCLLLLTACLAVPSAARGGRGRGGGSFGGLFGGWRSKYGSKSSSSGGGRRVVSGSPVHTAVTVPKLPPPPPPPPQPAKGMSMAKPQAGGYPRQQLPPGYGYAPAVGQGTYYANAQTLPAGAVYYAQPPTSLSMGSGTSFLTGMLAGRLLFGHHHHVSHVYPQNQPGESVATGNGREIIIINNGQPEDAGQTEQPPNESLSPDGAVNPLAREEEEQEEHDSDAEEEKTANTTAMPEPPVGGIVCFPVMLNETDPQNSELVREVERVVCFPAPTRHSVDCQNDPMCLLELGGSTTSTEPPIVAGDIGGASETSESLEVSSPTADVDAAHE</sequence>
<dbReference type="FunCoup" id="B4LSP4">
    <property type="interactions" value="3"/>
</dbReference>
<dbReference type="eggNOG" id="ENOG502T8W0">
    <property type="taxonomic scope" value="Eukaryota"/>
</dbReference>
<accession>B4LSP4</accession>
<keyword evidence="4" id="KW-1185">Reference proteome</keyword>
<gene>
    <name evidence="3" type="primary">Dvir\GJ11183</name>
    <name evidence="3" type="ORF">Dvir_GJ11183</name>
</gene>
<feature type="region of interest" description="Disordered" evidence="1">
    <location>
        <begin position="66"/>
        <end position="102"/>
    </location>
</feature>
<dbReference type="AlphaFoldDB" id="B4LSP4"/>
<organism evidence="3 4">
    <name type="scientific">Drosophila virilis</name>
    <name type="common">Fruit fly</name>
    <dbReference type="NCBI Taxonomy" id="7244"/>
    <lineage>
        <taxon>Eukaryota</taxon>
        <taxon>Metazoa</taxon>
        <taxon>Ecdysozoa</taxon>
        <taxon>Arthropoda</taxon>
        <taxon>Hexapoda</taxon>
        <taxon>Insecta</taxon>
        <taxon>Pterygota</taxon>
        <taxon>Neoptera</taxon>
        <taxon>Endopterygota</taxon>
        <taxon>Diptera</taxon>
        <taxon>Brachycera</taxon>
        <taxon>Muscomorpha</taxon>
        <taxon>Ephydroidea</taxon>
        <taxon>Drosophilidae</taxon>
        <taxon>Drosophila</taxon>
    </lineage>
</organism>
<dbReference type="PANTHER" id="PTHR38572">
    <property type="entry name" value="BCDNA.GH07269-RELATED"/>
    <property type="match status" value="1"/>
</dbReference>